<feature type="transmembrane region" description="Helical" evidence="10">
    <location>
        <begin position="37"/>
        <end position="58"/>
    </location>
</feature>
<evidence type="ECO:0000256" key="5">
    <source>
        <dbReference type="ARBA" id="ARBA00022741"/>
    </source>
</evidence>
<feature type="transmembrane region" description="Helical" evidence="10">
    <location>
        <begin position="178"/>
        <end position="198"/>
    </location>
</feature>
<accession>A0A2A6RNV5</accession>
<evidence type="ECO:0000259" key="11">
    <source>
        <dbReference type="PROSITE" id="PS50893"/>
    </source>
</evidence>
<evidence type="ECO:0000256" key="8">
    <source>
        <dbReference type="ARBA" id="ARBA00023136"/>
    </source>
</evidence>
<feature type="transmembrane region" description="Helical" evidence="10">
    <location>
        <begin position="155"/>
        <end position="172"/>
    </location>
</feature>
<dbReference type="EMBL" id="NQWI01000007">
    <property type="protein sequence ID" value="PDW04571.1"/>
    <property type="molecule type" value="Genomic_DNA"/>
</dbReference>
<feature type="region of interest" description="Disordered" evidence="9">
    <location>
        <begin position="600"/>
        <end position="619"/>
    </location>
</feature>
<keyword evidence="2" id="KW-0813">Transport</keyword>
<dbReference type="InterPro" id="IPR011527">
    <property type="entry name" value="ABC1_TM_dom"/>
</dbReference>
<dbReference type="InterPro" id="IPR003439">
    <property type="entry name" value="ABC_transporter-like_ATP-bd"/>
</dbReference>
<dbReference type="GO" id="GO:0005886">
    <property type="term" value="C:plasma membrane"/>
    <property type="evidence" value="ECO:0007669"/>
    <property type="project" value="UniProtKB-SubCell"/>
</dbReference>
<keyword evidence="14" id="KW-1185">Reference proteome</keyword>
<evidence type="ECO:0000259" key="12">
    <source>
        <dbReference type="PROSITE" id="PS50929"/>
    </source>
</evidence>
<dbReference type="SMART" id="SM00382">
    <property type="entry name" value="AAA"/>
    <property type="match status" value="1"/>
</dbReference>
<protein>
    <submittedName>
        <fullName evidence="13">ABC transporter</fullName>
    </submittedName>
</protein>
<dbReference type="OrthoDB" id="9762778at2"/>
<dbReference type="GO" id="GO:0005524">
    <property type="term" value="F:ATP binding"/>
    <property type="evidence" value="ECO:0007669"/>
    <property type="project" value="UniProtKB-KW"/>
</dbReference>
<feature type="compositionally biased region" description="Polar residues" evidence="9">
    <location>
        <begin position="600"/>
        <end position="611"/>
    </location>
</feature>
<dbReference type="PANTHER" id="PTHR43394">
    <property type="entry name" value="ATP-DEPENDENT PERMEASE MDL1, MITOCHONDRIAL"/>
    <property type="match status" value="1"/>
</dbReference>
<keyword evidence="6" id="KW-0067">ATP-binding</keyword>
<dbReference type="InterPro" id="IPR003593">
    <property type="entry name" value="AAA+_ATPase"/>
</dbReference>
<evidence type="ECO:0000313" key="14">
    <source>
        <dbReference type="Proteomes" id="UP000220527"/>
    </source>
</evidence>
<proteinExistence type="predicted"/>
<evidence type="ECO:0000256" key="10">
    <source>
        <dbReference type="SAM" id="Phobius"/>
    </source>
</evidence>
<organism evidence="13 14">
    <name type="scientific">Candidatus Viridilinea mediisalina</name>
    <dbReference type="NCBI Taxonomy" id="2024553"/>
    <lineage>
        <taxon>Bacteria</taxon>
        <taxon>Bacillati</taxon>
        <taxon>Chloroflexota</taxon>
        <taxon>Chloroflexia</taxon>
        <taxon>Chloroflexales</taxon>
        <taxon>Chloroflexineae</taxon>
        <taxon>Oscillochloridaceae</taxon>
        <taxon>Candidatus Viridilinea</taxon>
    </lineage>
</organism>
<keyword evidence="4 10" id="KW-0812">Transmembrane</keyword>
<dbReference type="FunFam" id="3.40.50.300:FF:000299">
    <property type="entry name" value="ABC transporter ATP-binding protein/permease"/>
    <property type="match status" value="1"/>
</dbReference>
<comment type="subcellular location">
    <subcellularLocation>
        <location evidence="1">Cell membrane</location>
        <topology evidence="1">Multi-pass membrane protein</topology>
    </subcellularLocation>
</comment>
<dbReference type="PROSITE" id="PS50929">
    <property type="entry name" value="ABC_TM1F"/>
    <property type="match status" value="1"/>
</dbReference>
<keyword evidence="7 10" id="KW-1133">Transmembrane helix</keyword>
<keyword evidence="8 10" id="KW-0472">Membrane</keyword>
<evidence type="ECO:0000256" key="7">
    <source>
        <dbReference type="ARBA" id="ARBA00022989"/>
    </source>
</evidence>
<comment type="caution">
    <text evidence="13">The sequence shown here is derived from an EMBL/GenBank/DDBJ whole genome shotgun (WGS) entry which is preliminary data.</text>
</comment>
<evidence type="ECO:0000256" key="2">
    <source>
        <dbReference type="ARBA" id="ARBA00022448"/>
    </source>
</evidence>
<dbReference type="InterPro" id="IPR039421">
    <property type="entry name" value="Type_1_exporter"/>
</dbReference>
<dbReference type="InterPro" id="IPR036640">
    <property type="entry name" value="ABC1_TM_sf"/>
</dbReference>
<dbReference type="SUPFAM" id="SSF52540">
    <property type="entry name" value="P-loop containing nucleoside triphosphate hydrolases"/>
    <property type="match status" value="1"/>
</dbReference>
<keyword evidence="5" id="KW-0547">Nucleotide-binding</keyword>
<dbReference type="SUPFAM" id="SSF90123">
    <property type="entry name" value="ABC transporter transmembrane region"/>
    <property type="match status" value="1"/>
</dbReference>
<dbReference type="Pfam" id="PF00005">
    <property type="entry name" value="ABC_tran"/>
    <property type="match status" value="1"/>
</dbReference>
<evidence type="ECO:0000256" key="6">
    <source>
        <dbReference type="ARBA" id="ARBA00022840"/>
    </source>
</evidence>
<feature type="transmembrane region" description="Helical" evidence="10">
    <location>
        <begin position="70"/>
        <end position="91"/>
    </location>
</feature>
<feature type="domain" description="ABC transporter" evidence="11">
    <location>
        <begin position="352"/>
        <end position="586"/>
    </location>
</feature>
<dbReference type="PROSITE" id="PS50893">
    <property type="entry name" value="ABC_TRANSPORTER_2"/>
    <property type="match status" value="1"/>
</dbReference>
<evidence type="ECO:0000256" key="4">
    <source>
        <dbReference type="ARBA" id="ARBA00022692"/>
    </source>
</evidence>
<reference evidence="14" key="1">
    <citation type="submission" date="2017-08" db="EMBL/GenBank/DDBJ databases">
        <authorList>
            <person name="Grouzdev D.S."/>
            <person name="Gaisin V.A."/>
            <person name="Rysina M.S."/>
            <person name="Gorlenko V.M."/>
        </authorList>
    </citation>
    <scope>NUCLEOTIDE SEQUENCE [LARGE SCALE GENOMIC DNA]</scope>
    <source>
        <strain evidence="14">Kir15-3F</strain>
    </source>
</reference>
<evidence type="ECO:0000256" key="3">
    <source>
        <dbReference type="ARBA" id="ARBA00022475"/>
    </source>
</evidence>
<evidence type="ECO:0000256" key="1">
    <source>
        <dbReference type="ARBA" id="ARBA00004651"/>
    </source>
</evidence>
<dbReference type="Pfam" id="PF00664">
    <property type="entry name" value="ABC_membrane"/>
    <property type="match status" value="1"/>
</dbReference>
<dbReference type="Gene3D" id="1.20.1560.10">
    <property type="entry name" value="ABC transporter type 1, transmembrane domain"/>
    <property type="match status" value="1"/>
</dbReference>
<keyword evidence="3" id="KW-1003">Cell membrane</keyword>
<feature type="domain" description="ABC transmembrane type-1" evidence="12">
    <location>
        <begin position="38"/>
        <end position="319"/>
    </location>
</feature>
<evidence type="ECO:0000256" key="9">
    <source>
        <dbReference type="SAM" id="MobiDB-lite"/>
    </source>
</evidence>
<dbReference type="Gene3D" id="3.40.50.300">
    <property type="entry name" value="P-loop containing nucleotide triphosphate hydrolases"/>
    <property type="match status" value="1"/>
</dbReference>
<dbReference type="RefSeq" id="WP_097642554.1">
    <property type="nucleotide sequence ID" value="NZ_NQWI01000007.1"/>
</dbReference>
<dbReference type="GO" id="GO:0015421">
    <property type="term" value="F:ABC-type oligopeptide transporter activity"/>
    <property type="evidence" value="ECO:0007669"/>
    <property type="project" value="TreeGrafter"/>
</dbReference>
<name>A0A2A6RNV5_9CHLR</name>
<dbReference type="PANTHER" id="PTHR43394:SF1">
    <property type="entry name" value="ATP-BINDING CASSETTE SUB-FAMILY B MEMBER 10, MITOCHONDRIAL"/>
    <property type="match status" value="1"/>
</dbReference>
<evidence type="ECO:0000313" key="13">
    <source>
        <dbReference type="EMBL" id="PDW04571.1"/>
    </source>
</evidence>
<gene>
    <name evidence="13" type="ORF">CJ255_02655</name>
</gene>
<dbReference type="AlphaFoldDB" id="A0A2A6RNV5"/>
<dbReference type="CDD" id="cd07346">
    <property type="entry name" value="ABC_6TM_exporters"/>
    <property type="match status" value="1"/>
</dbReference>
<dbReference type="GO" id="GO:0016887">
    <property type="term" value="F:ATP hydrolysis activity"/>
    <property type="evidence" value="ECO:0007669"/>
    <property type="project" value="InterPro"/>
</dbReference>
<sequence>MGFILDGLDAEAYDRKYSDGALVRRILGYFRPQSGKMLIAALMVTATAALDAGIPIFIAHSLDWIGADPSTQLVITLACILAALGVSSWVFNLIRQTLSAQAVGDVVLKLREDAVEAVLRHDLSFYDEFASGKIVSRVNSDSAAFTQVMTLTMEFISRLLLIVFIVGYLATINLMLTGILLFLAPLIIGTALGFRQIARKTITASRRMNAEVSAHISETINGIGVAKTFRQEPNIYNEFLAVNSQSRRVNMRMRYVFGTIFPVLNLLAGIGTATLVYVGGLGVRGGEITPGTWFLFIQGLQAFWFPLTSIASFWSQFQLGLAAGERVFALIDAEPRVVQHDQQQLPTLGGAIVFNDVTFGYKEDEPVLQNFNLSIAPGEVIALVGHTGSGKSSIAKLVARFYEFQSGELTIDGVDIRALDLRAYRARLGIVTQTPFLFDGTVCENIRYGKPEASDAEVYAAAAHIGNGDWLSGLPQGLASEVGERGSNLSMGQRQLVALARVLLQDPAIVILDEATASVDPLTEALIQEGLDTVLAKRTAIVIAHRLSTVRHANRIIVLRQGRIIEAGNHSDLMQRSGHYAELYNTYFRHQSLEYIERQIQPNPATGSSEPRASLPSML</sequence>
<feature type="transmembrane region" description="Helical" evidence="10">
    <location>
        <begin position="292"/>
        <end position="314"/>
    </location>
</feature>
<dbReference type="InterPro" id="IPR027417">
    <property type="entry name" value="P-loop_NTPase"/>
</dbReference>
<feature type="transmembrane region" description="Helical" evidence="10">
    <location>
        <begin position="255"/>
        <end position="280"/>
    </location>
</feature>
<dbReference type="Proteomes" id="UP000220527">
    <property type="component" value="Unassembled WGS sequence"/>
</dbReference>